<protein>
    <recommendedName>
        <fullName evidence="2">C2 domain-containing protein</fullName>
    </recommendedName>
</protein>
<dbReference type="InterPro" id="IPR000008">
    <property type="entry name" value="C2_dom"/>
</dbReference>
<dbReference type="KEGG" id="eiv:EIN_002990"/>
<feature type="domain" description="C2" evidence="2">
    <location>
        <begin position="30"/>
        <end position="113"/>
    </location>
</feature>
<evidence type="ECO:0000256" key="1">
    <source>
        <dbReference type="SAM" id="Phobius"/>
    </source>
</evidence>
<dbReference type="RefSeq" id="XP_004184270.1">
    <property type="nucleotide sequence ID" value="XM_004184222.1"/>
</dbReference>
<reference evidence="3 4" key="1">
    <citation type="submission" date="2012-10" db="EMBL/GenBank/DDBJ databases">
        <authorList>
            <person name="Zafar N."/>
            <person name="Inman J."/>
            <person name="Hall N."/>
            <person name="Lorenzi H."/>
            <person name="Caler E."/>
        </authorList>
    </citation>
    <scope>NUCLEOTIDE SEQUENCE [LARGE SCALE GENOMIC DNA]</scope>
    <source>
        <strain evidence="3 4">IP1</strain>
    </source>
</reference>
<evidence type="ECO:0000313" key="3">
    <source>
        <dbReference type="EMBL" id="ELP84924.1"/>
    </source>
</evidence>
<evidence type="ECO:0000259" key="2">
    <source>
        <dbReference type="Pfam" id="PF00168"/>
    </source>
</evidence>
<dbReference type="InterPro" id="IPR035892">
    <property type="entry name" value="C2_domain_sf"/>
</dbReference>
<dbReference type="Proteomes" id="UP000014680">
    <property type="component" value="Unassembled WGS sequence"/>
</dbReference>
<gene>
    <name evidence="3" type="ORF">EIN_002990</name>
</gene>
<keyword evidence="1" id="KW-0472">Membrane</keyword>
<dbReference type="Gene3D" id="2.60.40.150">
    <property type="entry name" value="C2 domain"/>
    <property type="match status" value="1"/>
</dbReference>
<accession>A0A0A1TYZ1</accession>
<feature type="transmembrane region" description="Helical" evidence="1">
    <location>
        <begin position="12"/>
        <end position="34"/>
    </location>
</feature>
<keyword evidence="1" id="KW-1133">Transmembrane helix</keyword>
<dbReference type="GeneID" id="14883904"/>
<dbReference type="AlphaFoldDB" id="A0A0A1TYZ1"/>
<dbReference type="Pfam" id="PF00168">
    <property type="entry name" value="C2"/>
    <property type="match status" value="1"/>
</dbReference>
<name>A0A0A1TYZ1_ENTIV</name>
<keyword evidence="4" id="KW-1185">Reference proteome</keyword>
<dbReference type="SUPFAM" id="SSF49562">
    <property type="entry name" value="C2 domain (Calcium/lipid-binding domain, CaLB)"/>
    <property type="match status" value="1"/>
</dbReference>
<proteinExistence type="predicted"/>
<organism evidence="3 4">
    <name type="scientific">Entamoeba invadens IP1</name>
    <dbReference type="NCBI Taxonomy" id="370355"/>
    <lineage>
        <taxon>Eukaryota</taxon>
        <taxon>Amoebozoa</taxon>
        <taxon>Evosea</taxon>
        <taxon>Archamoebae</taxon>
        <taxon>Mastigamoebida</taxon>
        <taxon>Entamoebidae</taxon>
        <taxon>Entamoeba</taxon>
    </lineage>
</organism>
<dbReference type="EMBL" id="KB207104">
    <property type="protein sequence ID" value="ELP84924.1"/>
    <property type="molecule type" value="Genomic_DNA"/>
</dbReference>
<dbReference type="VEuPathDB" id="AmoebaDB:EIN_002990"/>
<sequence length="488" mass="56902">MKGGVNWHFRNLIIVYLITFMSIDYSMLVDLTFICARDVPCFDSMSSNPYIKFYINKTSYETRCKMMTTEPDYNYTQRVTLIPSKTVTFQFYTWHLLTSNDMLGCAKWEVPPLMNDEFRYYLLQINPRGYLLFSAKCISRGISSLQILQQISPERKTLLQIKVKPIVGLERAISQEFGLNKFIARIGNNMKIAVRSESMRARTGVTKLVLFNYIKNCLSQSQTLYVEARVGETLSISLHLFDKIKSEGDGTLIASTQYVVPDFYENEKTSVKISGDSGTGFDFEIQCLESVYHHVRPELIPPLNDVYSNTEFPCEIDIEKLKKFDGLMWNTNYLFPAAEICYKGKVYSTSWMYSETFDETSHYPDGWFQGFIIPICVNTEFVVRIKFRERNSMEEIIYTEKKMIWPEMEENKSSKKIRVMLEGEKKLILRMKRIREVSSTFRRKFIDKTEDPLLENRDMNTAVEEVPQIQGSVTNIKEQQIKGFSPFN</sequence>
<evidence type="ECO:0000313" key="4">
    <source>
        <dbReference type="Proteomes" id="UP000014680"/>
    </source>
</evidence>
<dbReference type="CDD" id="cd00030">
    <property type="entry name" value="C2"/>
    <property type="match status" value="1"/>
</dbReference>
<keyword evidence="1" id="KW-0812">Transmembrane</keyword>